<dbReference type="AlphaFoldDB" id="A0A4S4M589"/>
<evidence type="ECO:0008006" key="4">
    <source>
        <dbReference type="Google" id="ProtNLM"/>
    </source>
</evidence>
<dbReference type="InterPro" id="IPR002347">
    <property type="entry name" value="SDR_fam"/>
</dbReference>
<dbReference type="SUPFAM" id="SSF51735">
    <property type="entry name" value="NAD(P)-binding Rossmann-fold domains"/>
    <property type="match status" value="1"/>
</dbReference>
<accession>A0A4S4M589</accession>
<name>A0A4S4M589_9AGAM</name>
<dbReference type="GO" id="GO:0016491">
    <property type="term" value="F:oxidoreductase activity"/>
    <property type="evidence" value="ECO:0007669"/>
    <property type="project" value="UniProtKB-KW"/>
</dbReference>
<proteinExistence type="predicted"/>
<dbReference type="PRINTS" id="PR00081">
    <property type="entry name" value="GDHRDH"/>
</dbReference>
<organism evidence="2 3">
    <name type="scientific">Bondarzewia mesenterica</name>
    <dbReference type="NCBI Taxonomy" id="1095465"/>
    <lineage>
        <taxon>Eukaryota</taxon>
        <taxon>Fungi</taxon>
        <taxon>Dikarya</taxon>
        <taxon>Basidiomycota</taxon>
        <taxon>Agaricomycotina</taxon>
        <taxon>Agaricomycetes</taxon>
        <taxon>Russulales</taxon>
        <taxon>Bondarzewiaceae</taxon>
        <taxon>Bondarzewia</taxon>
    </lineage>
</organism>
<dbReference type="EMBL" id="SGPL01000023">
    <property type="protein sequence ID" value="THH20352.1"/>
    <property type="molecule type" value="Genomic_DNA"/>
</dbReference>
<gene>
    <name evidence="2" type="ORF">EW146_g961</name>
</gene>
<sequence>MTKLSVKQFIYDQYQTVPPVVKVDLTGKTVLVIGANTGLGLEAAKHFASMNPEKLVIACRSREKGNDAIRTIETSTGYKGTELRVVDLSNFSSVNEFAERYTEDLGRLDIYVYNAGVAYAAYEATSDGWETILQVNHLSCMLLSLLLLPCMLSSASSSSPYPRMVIVSSDVHYWANLTKDELASPNILEKLNDSNYCNSSVMRHRYGISKMFNVFFVRELVARLPDNSPLIVTTPNPGYCISQLRRHFSPVMALFDKMMEMVLARTTEEGARQLVWAAIGGQGREDELRGAYVSSADVQEPSDYVLSEEGMAAQKRIFDESVEILSKISLKFGAIVQEHLST</sequence>
<evidence type="ECO:0000313" key="3">
    <source>
        <dbReference type="Proteomes" id="UP000310158"/>
    </source>
</evidence>
<dbReference type="OrthoDB" id="542013at2759"/>
<protein>
    <recommendedName>
        <fullName evidence="4">Short-chain dehydrogenase</fullName>
    </recommendedName>
</protein>
<dbReference type="PANTHER" id="PTHR43157">
    <property type="entry name" value="PHOSPHATIDYLINOSITOL-GLYCAN BIOSYNTHESIS CLASS F PROTEIN-RELATED"/>
    <property type="match status" value="1"/>
</dbReference>
<dbReference type="Proteomes" id="UP000310158">
    <property type="component" value="Unassembled WGS sequence"/>
</dbReference>
<dbReference type="InterPro" id="IPR036291">
    <property type="entry name" value="NAD(P)-bd_dom_sf"/>
</dbReference>
<evidence type="ECO:0000256" key="1">
    <source>
        <dbReference type="ARBA" id="ARBA00023002"/>
    </source>
</evidence>
<reference evidence="2 3" key="1">
    <citation type="submission" date="2019-02" db="EMBL/GenBank/DDBJ databases">
        <title>Genome sequencing of the rare red list fungi Bondarzewia mesenterica.</title>
        <authorList>
            <person name="Buettner E."/>
            <person name="Kellner H."/>
        </authorList>
    </citation>
    <scope>NUCLEOTIDE SEQUENCE [LARGE SCALE GENOMIC DNA]</scope>
    <source>
        <strain evidence="2 3">DSM 108281</strain>
    </source>
</reference>
<keyword evidence="3" id="KW-1185">Reference proteome</keyword>
<dbReference type="PANTHER" id="PTHR43157:SF31">
    <property type="entry name" value="PHOSPHATIDYLINOSITOL-GLYCAN BIOSYNTHESIS CLASS F PROTEIN"/>
    <property type="match status" value="1"/>
</dbReference>
<comment type="caution">
    <text evidence="2">The sequence shown here is derived from an EMBL/GenBank/DDBJ whole genome shotgun (WGS) entry which is preliminary data.</text>
</comment>
<dbReference type="Pfam" id="PF00106">
    <property type="entry name" value="adh_short"/>
    <property type="match status" value="1"/>
</dbReference>
<dbReference type="Gene3D" id="3.40.50.720">
    <property type="entry name" value="NAD(P)-binding Rossmann-like Domain"/>
    <property type="match status" value="1"/>
</dbReference>
<evidence type="ECO:0000313" key="2">
    <source>
        <dbReference type="EMBL" id="THH20352.1"/>
    </source>
</evidence>
<keyword evidence="1" id="KW-0560">Oxidoreductase</keyword>